<evidence type="ECO:0000256" key="5">
    <source>
        <dbReference type="SAM" id="MobiDB-lite"/>
    </source>
</evidence>
<dbReference type="RefSeq" id="XP_065725427.1">
    <property type="nucleotide sequence ID" value="XM_065869355.1"/>
</dbReference>
<dbReference type="Pfam" id="PF04479">
    <property type="entry name" value="RTA1"/>
    <property type="match status" value="1"/>
</dbReference>
<keyword evidence="8" id="KW-1185">Reference proteome</keyword>
<reference evidence="7" key="2">
    <citation type="submission" date="2024-02" db="EMBL/GenBank/DDBJ databases">
        <title>Comparative genomics of Cryptococcus and Kwoniella reveals pathogenesis evolution and contrasting modes of karyotype evolution via chromosome fusion or intercentromeric recombination.</title>
        <authorList>
            <person name="Coelho M.A."/>
            <person name="David-Palma M."/>
            <person name="Shea T."/>
            <person name="Bowers K."/>
            <person name="McGinley-Smith S."/>
            <person name="Mohammad A.W."/>
            <person name="Gnirke A."/>
            <person name="Yurkov A.M."/>
            <person name="Nowrousian M."/>
            <person name="Sun S."/>
            <person name="Cuomo C.A."/>
            <person name="Heitman J."/>
        </authorList>
    </citation>
    <scope>NUCLEOTIDE SEQUENCE</scope>
    <source>
        <strain evidence="7">CBS 10118</strain>
    </source>
</reference>
<feature type="region of interest" description="Disordered" evidence="5">
    <location>
        <begin position="202"/>
        <end position="244"/>
    </location>
</feature>
<feature type="transmembrane region" description="Helical" evidence="6">
    <location>
        <begin position="118"/>
        <end position="137"/>
    </location>
</feature>
<name>A0AAJ8K2I7_9TREE</name>
<dbReference type="InterPro" id="IPR007568">
    <property type="entry name" value="RTA1"/>
</dbReference>
<evidence type="ECO:0000256" key="6">
    <source>
        <dbReference type="SAM" id="Phobius"/>
    </source>
</evidence>
<keyword evidence="4 6" id="KW-0472">Membrane</keyword>
<feature type="transmembrane region" description="Helical" evidence="6">
    <location>
        <begin position="74"/>
        <end position="98"/>
    </location>
</feature>
<feature type="transmembrane region" description="Helical" evidence="6">
    <location>
        <begin position="262"/>
        <end position="282"/>
    </location>
</feature>
<dbReference type="GeneID" id="30204870"/>
<keyword evidence="3 6" id="KW-1133">Transmembrane helix</keyword>
<dbReference type="AlphaFoldDB" id="A0AAJ8K2I7"/>
<feature type="transmembrane region" description="Helical" evidence="6">
    <location>
        <begin position="157"/>
        <end position="181"/>
    </location>
</feature>
<feature type="transmembrane region" description="Helical" evidence="6">
    <location>
        <begin position="17"/>
        <end position="37"/>
    </location>
</feature>
<organism evidence="7 8">
    <name type="scientific">Kwoniella bestiolae CBS 10118</name>
    <dbReference type="NCBI Taxonomy" id="1296100"/>
    <lineage>
        <taxon>Eukaryota</taxon>
        <taxon>Fungi</taxon>
        <taxon>Dikarya</taxon>
        <taxon>Basidiomycota</taxon>
        <taxon>Agaricomycotina</taxon>
        <taxon>Tremellomycetes</taxon>
        <taxon>Tremellales</taxon>
        <taxon>Cryptococcaceae</taxon>
        <taxon>Kwoniella</taxon>
    </lineage>
</organism>
<evidence type="ECO:0000313" key="8">
    <source>
        <dbReference type="Proteomes" id="UP000092730"/>
    </source>
</evidence>
<gene>
    <name evidence="7" type="ORF">I302_101791</name>
</gene>
<accession>A0AAJ8K2I7</accession>
<evidence type="ECO:0000256" key="3">
    <source>
        <dbReference type="ARBA" id="ARBA00022989"/>
    </source>
</evidence>
<evidence type="ECO:0000256" key="2">
    <source>
        <dbReference type="ARBA" id="ARBA00022692"/>
    </source>
</evidence>
<dbReference type="Proteomes" id="UP000092730">
    <property type="component" value="Chromosome 1"/>
</dbReference>
<keyword evidence="2 6" id="KW-0812">Transmembrane</keyword>
<evidence type="ECO:0000256" key="1">
    <source>
        <dbReference type="ARBA" id="ARBA00004141"/>
    </source>
</evidence>
<dbReference type="PANTHER" id="PTHR31465">
    <property type="entry name" value="PROTEIN RTA1-RELATED"/>
    <property type="match status" value="1"/>
</dbReference>
<dbReference type="PANTHER" id="PTHR31465:SF9">
    <property type="entry name" value="SPHINGOID LONG-CHAIN BASE TRANSPORTER RSB1"/>
    <property type="match status" value="1"/>
</dbReference>
<proteinExistence type="predicted"/>
<evidence type="ECO:0000313" key="7">
    <source>
        <dbReference type="EMBL" id="WVW79821.1"/>
    </source>
</evidence>
<feature type="transmembrane region" description="Helical" evidence="6">
    <location>
        <begin position="302"/>
        <end position="321"/>
    </location>
</feature>
<feature type="compositionally biased region" description="Polar residues" evidence="5">
    <location>
        <begin position="217"/>
        <end position="237"/>
    </location>
</feature>
<protein>
    <submittedName>
        <fullName evidence="7">Uncharacterized protein</fullName>
    </submittedName>
</protein>
<dbReference type="EMBL" id="CP144541">
    <property type="protein sequence ID" value="WVW79821.1"/>
    <property type="molecule type" value="Genomic_DNA"/>
</dbReference>
<sequence length="337" mass="37524">MSDDNHTDGSNYGYTPSPAWCLAFIVLFSVSATVHSIQAFRYKYWIIYPTLVLGALVEVLGWSGRYWSSQNVTLLTPFLMQISTLIMAPVFFSAYDYVVLGMAINRLGPQYSLLQPKYYFATFITADIISLVLQAIGGGKASSSAAEGAPTQSATNIMVAGIIFQLVSMGVFIGLGIDFLLRATAEKPYAFRVRQIERNNAKKAQKAMATGERKDSNGTLVPTSSDDTRVTGMNSTQEKTEGDLEAQKGHVSEEYEHQHIRAWWILLIGVGISSLMILIRGIYRSIELTQGWTGHLMTTEMYQNILDALMMLIAVGIYNFIHPGYLLPRKKTWKGYH</sequence>
<dbReference type="GO" id="GO:0000324">
    <property type="term" value="C:fungal-type vacuole"/>
    <property type="evidence" value="ECO:0007669"/>
    <property type="project" value="TreeGrafter"/>
</dbReference>
<evidence type="ECO:0000256" key="4">
    <source>
        <dbReference type="ARBA" id="ARBA00023136"/>
    </source>
</evidence>
<dbReference type="GO" id="GO:0005886">
    <property type="term" value="C:plasma membrane"/>
    <property type="evidence" value="ECO:0007669"/>
    <property type="project" value="TreeGrafter"/>
</dbReference>
<dbReference type="KEGG" id="kbi:30204870"/>
<feature type="transmembrane region" description="Helical" evidence="6">
    <location>
        <begin position="44"/>
        <end position="62"/>
    </location>
</feature>
<reference evidence="7" key="1">
    <citation type="submission" date="2013-07" db="EMBL/GenBank/DDBJ databases">
        <authorList>
            <consortium name="The Broad Institute Genome Sequencing Platform"/>
            <person name="Cuomo C."/>
            <person name="Litvintseva A."/>
            <person name="Chen Y."/>
            <person name="Heitman J."/>
            <person name="Sun S."/>
            <person name="Springer D."/>
            <person name="Dromer F."/>
            <person name="Young S.K."/>
            <person name="Zeng Q."/>
            <person name="Gargeya S."/>
            <person name="Fitzgerald M."/>
            <person name="Abouelleil A."/>
            <person name="Alvarado L."/>
            <person name="Berlin A.M."/>
            <person name="Chapman S.B."/>
            <person name="Dewar J."/>
            <person name="Goldberg J."/>
            <person name="Griggs A."/>
            <person name="Gujja S."/>
            <person name="Hansen M."/>
            <person name="Howarth C."/>
            <person name="Imamovic A."/>
            <person name="Larimer J."/>
            <person name="McCowan C."/>
            <person name="Murphy C."/>
            <person name="Pearson M."/>
            <person name="Priest M."/>
            <person name="Roberts A."/>
            <person name="Saif S."/>
            <person name="Shea T."/>
            <person name="Sykes S."/>
            <person name="Wortman J."/>
            <person name="Nusbaum C."/>
            <person name="Birren B."/>
        </authorList>
    </citation>
    <scope>NUCLEOTIDE SEQUENCE</scope>
    <source>
        <strain evidence="7">CBS 10118</strain>
    </source>
</reference>
<comment type="subcellular location">
    <subcellularLocation>
        <location evidence="1">Membrane</location>
        <topology evidence="1">Multi-pass membrane protein</topology>
    </subcellularLocation>
</comment>